<evidence type="ECO:0000313" key="2">
    <source>
        <dbReference type="Proteomes" id="UP001055072"/>
    </source>
</evidence>
<name>A0ACB8TWG5_9APHY</name>
<accession>A0ACB8TWG5</accession>
<dbReference type="Proteomes" id="UP001055072">
    <property type="component" value="Unassembled WGS sequence"/>
</dbReference>
<organism evidence="1 2">
    <name type="scientific">Irpex rosettiformis</name>
    <dbReference type="NCBI Taxonomy" id="378272"/>
    <lineage>
        <taxon>Eukaryota</taxon>
        <taxon>Fungi</taxon>
        <taxon>Dikarya</taxon>
        <taxon>Basidiomycota</taxon>
        <taxon>Agaricomycotina</taxon>
        <taxon>Agaricomycetes</taxon>
        <taxon>Polyporales</taxon>
        <taxon>Irpicaceae</taxon>
        <taxon>Irpex</taxon>
    </lineage>
</organism>
<evidence type="ECO:0000313" key="1">
    <source>
        <dbReference type="EMBL" id="KAI0086350.1"/>
    </source>
</evidence>
<gene>
    <name evidence="1" type="ORF">BDY19DRAFT_1050023</name>
</gene>
<protein>
    <submittedName>
        <fullName evidence="1">Gtr1/RagA G protein conserved region-domain-containing protein</fullName>
    </submittedName>
</protein>
<sequence>MKKKVLLMGASGSGKTSMRSLIFSNNPASMTQRLGATIDVEQNHVRFLGDLILNLWDCGGQDAFMDSYLSTQQATIFSHVGVLIYVFEVESRSLARDLEYYAESLAALRKYSPNAAVFLLVHKMDLVRQPRAVMLEKRASELRQASGDSEITVFGTSIYDESLYKAWSQIVHTLIPNASVLTRHLDKLAMACSATEVILFERTTFLVIATSSNSSSSTPSNTPTPPSMPIHSSPSPPSSTSPTTLSSFGTHTSRASILPQQDDGDPHKLDPTRYERTSELIKAFKQTCTRTREEFHSLEMELADFTAVLDELTKNTYVLIVVHDNTIETAALRLNIRLARKKFEELQSDSLLA</sequence>
<dbReference type="EMBL" id="MU274924">
    <property type="protein sequence ID" value="KAI0086350.1"/>
    <property type="molecule type" value="Genomic_DNA"/>
</dbReference>
<keyword evidence="2" id="KW-1185">Reference proteome</keyword>
<reference evidence="1" key="1">
    <citation type="journal article" date="2021" name="Environ. Microbiol.">
        <title>Gene family expansions and transcriptome signatures uncover fungal adaptations to wood decay.</title>
        <authorList>
            <person name="Hage H."/>
            <person name="Miyauchi S."/>
            <person name="Viragh M."/>
            <person name="Drula E."/>
            <person name="Min B."/>
            <person name="Chaduli D."/>
            <person name="Navarro D."/>
            <person name="Favel A."/>
            <person name="Norest M."/>
            <person name="Lesage-Meessen L."/>
            <person name="Balint B."/>
            <person name="Merenyi Z."/>
            <person name="de Eugenio L."/>
            <person name="Morin E."/>
            <person name="Martinez A.T."/>
            <person name="Baldrian P."/>
            <person name="Stursova M."/>
            <person name="Martinez M.J."/>
            <person name="Novotny C."/>
            <person name="Magnuson J.K."/>
            <person name="Spatafora J.W."/>
            <person name="Maurice S."/>
            <person name="Pangilinan J."/>
            <person name="Andreopoulos W."/>
            <person name="LaButti K."/>
            <person name="Hundley H."/>
            <person name="Na H."/>
            <person name="Kuo A."/>
            <person name="Barry K."/>
            <person name="Lipzen A."/>
            <person name="Henrissat B."/>
            <person name="Riley R."/>
            <person name="Ahrendt S."/>
            <person name="Nagy L.G."/>
            <person name="Grigoriev I.V."/>
            <person name="Martin F."/>
            <person name="Rosso M.N."/>
        </authorList>
    </citation>
    <scope>NUCLEOTIDE SEQUENCE</scope>
    <source>
        <strain evidence="1">CBS 384.51</strain>
    </source>
</reference>
<comment type="caution">
    <text evidence="1">The sequence shown here is derived from an EMBL/GenBank/DDBJ whole genome shotgun (WGS) entry which is preliminary data.</text>
</comment>
<proteinExistence type="predicted"/>